<evidence type="ECO:0000313" key="5">
    <source>
        <dbReference type="WBParaSite" id="PDA_v2.g14156.t1"/>
    </source>
</evidence>
<dbReference type="InterPro" id="IPR019734">
    <property type="entry name" value="TPR_rpt"/>
</dbReference>
<feature type="repeat" description="TPR" evidence="3">
    <location>
        <begin position="370"/>
        <end position="403"/>
    </location>
</feature>
<evidence type="ECO:0000313" key="4">
    <source>
        <dbReference type="Proteomes" id="UP000887578"/>
    </source>
</evidence>
<keyword evidence="1" id="KW-0677">Repeat</keyword>
<evidence type="ECO:0000256" key="1">
    <source>
        <dbReference type="ARBA" id="ARBA00022737"/>
    </source>
</evidence>
<keyword evidence="4" id="KW-1185">Reference proteome</keyword>
<reference evidence="5" key="1">
    <citation type="submission" date="2022-11" db="UniProtKB">
        <authorList>
            <consortium name="WormBaseParasite"/>
        </authorList>
    </citation>
    <scope>IDENTIFICATION</scope>
</reference>
<organism evidence="4 5">
    <name type="scientific">Panagrolaimus davidi</name>
    <dbReference type="NCBI Taxonomy" id="227884"/>
    <lineage>
        <taxon>Eukaryota</taxon>
        <taxon>Metazoa</taxon>
        <taxon>Ecdysozoa</taxon>
        <taxon>Nematoda</taxon>
        <taxon>Chromadorea</taxon>
        <taxon>Rhabditida</taxon>
        <taxon>Tylenchina</taxon>
        <taxon>Panagrolaimomorpha</taxon>
        <taxon>Panagrolaimoidea</taxon>
        <taxon>Panagrolaimidae</taxon>
        <taxon>Panagrolaimus</taxon>
    </lineage>
</organism>
<dbReference type="PANTHER" id="PTHR45641:SF19">
    <property type="entry name" value="NEPHROCYSTIN-3"/>
    <property type="match status" value="1"/>
</dbReference>
<dbReference type="PROSITE" id="PS50005">
    <property type="entry name" value="TPR"/>
    <property type="match status" value="1"/>
</dbReference>
<name>A0A914PH98_9BILA</name>
<accession>A0A914PH98</accession>
<proteinExistence type="predicted"/>
<dbReference type="WBParaSite" id="PDA_v2.g14156.t1">
    <property type="protein sequence ID" value="PDA_v2.g14156.t1"/>
    <property type="gene ID" value="PDA_v2.g14156"/>
</dbReference>
<dbReference type="SMART" id="SM00028">
    <property type="entry name" value="TPR"/>
    <property type="match status" value="8"/>
</dbReference>
<dbReference type="SUPFAM" id="SSF48452">
    <property type="entry name" value="TPR-like"/>
    <property type="match status" value="3"/>
</dbReference>
<dbReference type="Gene3D" id="1.25.40.10">
    <property type="entry name" value="Tetratricopeptide repeat domain"/>
    <property type="match status" value="3"/>
</dbReference>
<dbReference type="PANTHER" id="PTHR45641">
    <property type="entry name" value="TETRATRICOPEPTIDE REPEAT PROTEIN (AFU_ORTHOLOGUE AFUA_6G03870)"/>
    <property type="match status" value="1"/>
</dbReference>
<evidence type="ECO:0000256" key="3">
    <source>
        <dbReference type="PROSITE-ProRule" id="PRU00339"/>
    </source>
</evidence>
<sequence length="608" mass="71141">MFAKAVTDHKQENFFEAEQISRRVLNLIYEETENSVESDLTRAKTFLNLAYVFQLQERNIESKHNFRKALKFYDEKSSDDKTLADILYNLGKVLLKTHKYEHEKEIEKCFRRALEIRKRILDSMDLDLADALYSMAKYVANYSADGEYEKLIEQARIIYEANLGPNSPRIGDIYYAIGSRYIWHKYWEYRKSEDEKDDDDAEVQFEEIPTVEKIDPHPDALQHGDIQEKELKTAEILYHFALMYKTQKQYKKAKQFITEGIKLYEEHSKSDNSKFAAALQLYTEILIKTQKYFKVYFIKTRQNSKAEIYGLRALEMEENNNDGNGFNIAAICHLLGIACHFQELFEEAKDYCTRALKIFDVMKAAKLEYAKIYATFGTIYTELKNFDKAETNFINAIEIFEADSNTDVDDIIEVQYNCGKIDQKEAVYYRLAEISEINQNCWKAKKCYTSLLLLDYGPDAKAKLYYKLGRMCKNLSDYDTAKNYLLKSLKMIDKGKTYKIYDEILPEILGQLSSICLYQGDGVEAEQYSLRFLNFNEDEGNIYEPGPMLNNAALACKMLERFDEAEKHCHRSISIYEGEEEDEIDDEMVAKALQILVEIYLDQYKKIL</sequence>
<dbReference type="Pfam" id="PF13181">
    <property type="entry name" value="TPR_8"/>
    <property type="match status" value="4"/>
</dbReference>
<dbReference type="Proteomes" id="UP000887578">
    <property type="component" value="Unplaced"/>
</dbReference>
<protein>
    <submittedName>
        <fullName evidence="5">Uncharacterized protein</fullName>
    </submittedName>
</protein>
<dbReference type="AlphaFoldDB" id="A0A914PH98"/>
<dbReference type="InterPro" id="IPR011990">
    <property type="entry name" value="TPR-like_helical_dom_sf"/>
</dbReference>
<evidence type="ECO:0000256" key="2">
    <source>
        <dbReference type="ARBA" id="ARBA00022803"/>
    </source>
</evidence>
<keyword evidence="2 3" id="KW-0802">TPR repeat</keyword>